<evidence type="ECO:0000313" key="2">
    <source>
        <dbReference type="EMBL" id="KAL2286137.1"/>
    </source>
</evidence>
<feature type="compositionally biased region" description="Pro residues" evidence="1">
    <location>
        <begin position="229"/>
        <end position="240"/>
    </location>
</feature>
<feature type="compositionally biased region" description="Polar residues" evidence="1">
    <location>
        <begin position="90"/>
        <end position="108"/>
    </location>
</feature>
<feature type="compositionally biased region" description="Low complexity" evidence="1">
    <location>
        <begin position="75"/>
        <end position="89"/>
    </location>
</feature>
<reference evidence="2 3" key="1">
    <citation type="submission" date="2024-03" db="EMBL/GenBank/DDBJ databases">
        <title>A high-quality draft genome sequence of Diaporthe vaccinii, a causative agent of upright dieback and viscid rot disease in cranberry plants.</title>
        <authorList>
            <person name="Sarrasin M."/>
            <person name="Lang B.F."/>
            <person name="Burger G."/>
        </authorList>
    </citation>
    <scope>NUCLEOTIDE SEQUENCE [LARGE SCALE GENOMIC DNA]</scope>
    <source>
        <strain evidence="2 3">IS7</strain>
    </source>
</reference>
<evidence type="ECO:0000256" key="1">
    <source>
        <dbReference type="SAM" id="MobiDB-lite"/>
    </source>
</evidence>
<feature type="compositionally biased region" description="Basic and acidic residues" evidence="1">
    <location>
        <begin position="472"/>
        <end position="482"/>
    </location>
</feature>
<dbReference type="Proteomes" id="UP001600888">
    <property type="component" value="Unassembled WGS sequence"/>
</dbReference>
<feature type="region of interest" description="Disordered" evidence="1">
    <location>
        <begin position="198"/>
        <end position="243"/>
    </location>
</feature>
<evidence type="ECO:0000313" key="3">
    <source>
        <dbReference type="Proteomes" id="UP001600888"/>
    </source>
</evidence>
<dbReference type="EMBL" id="JBAWTH010000026">
    <property type="protein sequence ID" value="KAL2286137.1"/>
    <property type="molecule type" value="Genomic_DNA"/>
</dbReference>
<feature type="compositionally biased region" description="Low complexity" evidence="1">
    <location>
        <begin position="38"/>
        <end position="50"/>
    </location>
</feature>
<comment type="caution">
    <text evidence="2">The sequence shown here is derived from an EMBL/GenBank/DDBJ whole genome shotgun (WGS) entry which is preliminary data.</text>
</comment>
<feature type="compositionally biased region" description="Basic and acidic residues" evidence="1">
    <location>
        <begin position="109"/>
        <end position="124"/>
    </location>
</feature>
<feature type="region of interest" description="Disordered" evidence="1">
    <location>
        <begin position="273"/>
        <end position="294"/>
    </location>
</feature>
<protein>
    <submittedName>
        <fullName evidence="2">Uncharacterized protein</fullName>
    </submittedName>
</protein>
<sequence>MASMVEPPWRPVSGSSSPKNVHCLSGGVENVDNKRRNNGNPLSPPRSSSPTGPPVIDVDSDSSEGSIPNTPPRPTSSSTTGSSVGLNTTKSRPGSFATSLPPTVPSTTRDPEGPEAHTKQHQGAELKLQCDWNGAPGSLHGVSSKPTSPQLAERRKGHGATGNERTQIRLPSLNIPNHRTGSETRALGHIAYQLDTTPSLGLASNNNPDGVRRASSASERSGWSTSPPTSMPPPPLPPQSCAPQLESFPRIAERAPGMPRTNPLSVSELIHREATGTGPPPTPRPNAPTAGTIDRVPSLASEFIDVLKLRERVSDANMPTFLNELNHQLSLTGLLREAREDICGTLDLTEWQRNNFAQQTMSMLRMDDAARDMREVVARAVVGMGRRDLAGFEYELVHMLDGGLHAPASPYREALCCAAYAARFPEEQQAELRRQLKRMPPAAFQGRQPHAGAKGGGGGGAQPRAHNLPPLRECEKLGDIRRAGTTNVKVRKEQARPANYSLREFPIFPSH</sequence>
<keyword evidence="3" id="KW-1185">Reference proteome</keyword>
<feature type="region of interest" description="Disordered" evidence="1">
    <location>
        <begin position="1"/>
        <end position="181"/>
    </location>
</feature>
<proteinExistence type="predicted"/>
<gene>
    <name evidence="2" type="ORF">FJTKL_07351</name>
</gene>
<feature type="compositionally biased region" description="Polar residues" evidence="1">
    <location>
        <begin position="198"/>
        <end position="208"/>
    </location>
</feature>
<accession>A0ABR4EUM9</accession>
<name>A0ABR4EUM9_9PEZI</name>
<feature type="region of interest" description="Disordered" evidence="1">
    <location>
        <begin position="440"/>
        <end position="490"/>
    </location>
</feature>
<organism evidence="2 3">
    <name type="scientific">Diaporthe vaccinii</name>
    <dbReference type="NCBI Taxonomy" id="105482"/>
    <lineage>
        <taxon>Eukaryota</taxon>
        <taxon>Fungi</taxon>
        <taxon>Dikarya</taxon>
        <taxon>Ascomycota</taxon>
        <taxon>Pezizomycotina</taxon>
        <taxon>Sordariomycetes</taxon>
        <taxon>Sordariomycetidae</taxon>
        <taxon>Diaporthales</taxon>
        <taxon>Diaporthaceae</taxon>
        <taxon>Diaporthe</taxon>
        <taxon>Diaporthe eres species complex</taxon>
    </lineage>
</organism>